<dbReference type="EC" id="2.7.11.1" evidence="1"/>
<feature type="compositionally biased region" description="Pro residues" evidence="9">
    <location>
        <begin position="392"/>
        <end position="404"/>
    </location>
</feature>
<dbReference type="InterPro" id="IPR003961">
    <property type="entry name" value="FN3_dom"/>
</dbReference>
<keyword evidence="4" id="KW-0547">Nucleotide-binding</keyword>
<evidence type="ECO:0000256" key="5">
    <source>
        <dbReference type="ARBA" id="ARBA00022777"/>
    </source>
</evidence>
<dbReference type="PANTHER" id="PTHR43289:SF6">
    <property type="entry name" value="SERINE_THREONINE-PROTEIN KINASE NEKL-3"/>
    <property type="match status" value="1"/>
</dbReference>
<dbReference type="InterPro" id="IPR036116">
    <property type="entry name" value="FN3_sf"/>
</dbReference>
<keyword evidence="2" id="KW-0723">Serine/threonine-protein kinase</keyword>
<dbReference type="InterPro" id="IPR011009">
    <property type="entry name" value="Kinase-like_dom_sf"/>
</dbReference>
<feature type="compositionally biased region" description="Low complexity" evidence="9">
    <location>
        <begin position="273"/>
        <end position="286"/>
    </location>
</feature>
<dbReference type="RefSeq" id="WP_352983167.1">
    <property type="nucleotide sequence ID" value="NZ_JBEQNA010000005.1"/>
</dbReference>
<feature type="domain" description="Protein kinase" evidence="11">
    <location>
        <begin position="14"/>
        <end position="265"/>
    </location>
</feature>
<feature type="region of interest" description="Disordered" evidence="9">
    <location>
        <begin position="268"/>
        <end position="448"/>
    </location>
</feature>
<keyword evidence="6" id="KW-0067">ATP-binding</keyword>
<feature type="transmembrane region" description="Helical" evidence="10">
    <location>
        <begin position="453"/>
        <end position="475"/>
    </location>
</feature>
<keyword evidence="5 12" id="KW-0418">Kinase</keyword>
<feature type="compositionally biased region" description="Low complexity" evidence="9">
    <location>
        <begin position="302"/>
        <end position="313"/>
    </location>
</feature>
<sequence>MSSTGSGASLVPGFHSLEVLHRGASSTVYRAVPDAGGDPVAVKVLRGPDGGAESERLRRLSGVPGVVRVLGHGSTTTGRPFVAMELHAGGDYGRVLADRHPLPVDEVVRVGLDVAGALAGVHALGLLHHAVEPSNVLAGEGGAVIADAGATLPAGSLPPPAGPRTGALLHAPPEAVRGGPPTAASDVYRLAATLWELLAGRPPFGDGAEAAADPFGYRERVLGGGAPGPPRPGLPAPLVAALARALDRDPGNRYADAEGFAAALAPDGGGAAGAAVAAPEGAGTPAEDVPPRPSTGTGRSAGQGAPTAGTAATARERPAHPSGDPDTFREDGAAPTAREHAVPVLPGHPPADDPAPSGPRDPGTASRTAPAPPAGDDTADPWQGLVEWEPPRAAPAPPPAPPAPAFGAGTPYAAPAAQAPFGPATGGQAADRGPVPPPGPHDAGERRSRRHRLVQVIVSATAVVVIALGLVAFVYPGPVAALLASVGLVEPGADPAPVPVDPSSAPHAAVSREAAPTGVEVEDSGDAVVLTWTDNAGEGTPHHVVGGPAGGAYTALAEAGPGAAEARVTGLDAAGEYCFVVIAVLSADEVAPSEEACTERGEE</sequence>
<gene>
    <name evidence="12" type="ORF">ABUK86_08760</name>
</gene>
<evidence type="ECO:0000256" key="4">
    <source>
        <dbReference type="ARBA" id="ARBA00022741"/>
    </source>
</evidence>
<feature type="compositionally biased region" description="Pro residues" evidence="9">
    <location>
        <begin position="346"/>
        <end position="359"/>
    </location>
</feature>
<proteinExistence type="predicted"/>
<dbReference type="InterPro" id="IPR013783">
    <property type="entry name" value="Ig-like_fold"/>
</dbReference>
<dbReference type="Gene3D" id="1.10.510.10">
    <property type="entry name" value="Transferase(Phosphotransferase) domain 1"/>
    <property type="match status" value="1"/>
</dbReference>
<keyword evidence="3 12" id="KW-0808">Transferase</keyword>
<dbReference type="SUPFAM" id="SSF49265">
    <property type="entry name" value="Fibronectin type III"/>
    <property type="match status" value="1"/>
</dbReference>
<evidence type="ECO:0000256" key="8">
    <source>
        <dbReference type="ARBA" id="ARBA00023326"/>
    </source>
</evidence>
<dbReference type="CDD" id="cd14014">
    <property type="entry name" value="STKc_PknB_like"/>
    <property type="match status" value="1"/>
</dbReference>
<name>A0ABV1ZSA1_9ACTN</name>
<organism evidence="12 13">
    <name type="scientific">Nocardiopsis tropica</name>
    <dbReference type="NCBI Taxonomy" id="109330"/>
    <lineage>
        <taxon>Bacteria</taxon>
        <taxon>Bacillati</taxon>
        <taxon>Actinomycetota</taxon>
        <taxon>Actinomycetes</taxon>
        <taxon>Streptosporangiales</taxon>
        <taxon>Nocardiopsidaceae</taxon>
        <taxon>Nocardiopsis</taxon>
    </lineage>
</organism>
<evidence type="ECO:0000313" key="13">
    <source>
        <dbReference type="Proteomes" id="UP001432401"/>
    </source>
</evidence>
<dbReference type="EMBL" id="JBEQNB010000004">
    <property type="protein sequence ID" value="MES0833863.1"/>
    <property type="molecule type" value="Genomic_DNA"/>
</dbReference>
<evidence type="ECO:0000256" key="10">
    <source>
        <dbReference type="SAM" id="Phobius"/>
    </source>
</evidence>
<keyword evidence="10" id="KW-1133">Transmembrane helix</keyword>
<evidence type="ECO:0000256" key="3">
    <source>
        <dbReference type="ARBA" id="ARBA00022679"/>
    </source>
</evidence>
<evidence type="ECO:0000256" key="7">
    <source>
        <dbReference type="ARBA" id="ARBA00023295"/>
    </source>
</evidence>
<feature type="compositionally biased region" description="Low complexity" evidence="9">
    <location>
        <begin position="405"/>
        <end position="430"/>
    </location>
</feature>
<accession>A0ABV1ZSA1</accession>
<keyword evidence="10" id="KW-0472">Membrane</keyword>
<keyword evidence="8" id="KW-0119">Carbohydrate metabolism</keyword>
<evidence type="ECO:0000256" key="6">
    <source>
        <dbReference type="ARBA" id="ARBA00022840"/>
    </source>
</evidence>
<evidence type="ECO:0000259" key="11">
    <source>
        <dbReference type="PROSITE" id="PS50011"/>
    </source>
</evidence>
<keyword evidence="7" id="KW-0378">Hydrolase</keyword>
<dbReference type="PANTHER" id="PTHR43289">
    <property type="entry name" value="MITOGEN-ACTIVATED PROTEIN KINASE KINASE KINASE 20-RELATED"/>
    <property type="match status" value="1"/>
</dbReference>
<protein>
    <recommendedName>
        <fullName evidence="1">non-specific serine/threonine protein kinase</fullName>
        <ecNumber evidence="1">2.7.11.1</ecNumber>
    </recommendedName>
</protein>
<dbReference type="Proteomes" id="UP001432401">
    <property type="component" value="Unassembled WGS sequence"/>
</dbReference>
<dbReference type="Gene3D" id="2.60.40.10">
    <property type="entry name" value="Immunoglobulins"/>
    <property type="match status" value="1"/>
</dbReference>
<keyword evidence="8" id="KW-0624">Polysaccharide degradation</keyword>
<dbReference type="GO" id="GO:0004674">
    <property type="term" value="F:protein serine/threonine kinase activity"/>
    <property type="evidence" value="ECO:0007669"/>
    <property type="project" value="UniProtKB-EC"/>
</dbReference>
<evidence type="ECO:0000256" key="9">
    <source>
        <dbReference type="SAM" id="MobiDB-lite"/>
    </source>
</evidence>
<dbReference type="SUPFAM" id="SSF56112">
    <property type="entry name" value="Protein kinase-like (PK-like)"/>
    <property type="match status" value="1"/>
</dbReference>
<feature type="compositionally biased region" description="Basic and acidic residues" evidence="9">
    <location>
        <begin position="326"/>
        <end position="341"/>
    </location>
</feature>
<evidence type="ECO:0000313" key="12">
    <source>
        <dbReference type="EMBL" id="MES0833863.1"/>
    </source>
</evidence>
<reference evidence="12 13" key="1">
    <citation type="submission" date="2024-06" db="EMBL/GenBank/DDBJ databases">
        <authorList>
            <person name="Bataeva Y.V."/>
            <person name="Grigorian L.N."/>
            <person name="Solomentsev V.I."/>
        </authorList>
    </citation>
    <scope>NUCLEOTIDE SEQUENCE [LARGE SCALE GENOMIC DNA]</scope>
    <source>
        <strain evidence="13">SCPM-O-B-12605 (RCAM04882)</strain>
    </source>
</reference>
<comment type="caution">
    <text evidence="12">The sequence shown here is derived from an EMBL/GenBank/DDBJ whole genome shotgun (WGS) entry which is preliminary data.</text>
</comment>
<dbReference type="Pfam" id="PF00069">
    <property type="entry name" value="Pkinase"/>
    <property type="match status" value="1"/>
</dbReference>
<dbReference type="CDD" id="cd00063">
    <property type="entry name" value="FN3"/>
    <property type="match status" value="1"/>
</dbReference>
<dbReference type="InterPro" id="IPR000719">
    <property type="entry name" value="Prot_kinase_dom"/>
</dbReference>
<dbReference type="PROSITE" id="PS50011">
    <property type="entry name" value="PROTEIN_KINASE_DOM"/>
    <property type="match status" value="1"/>
</dbReference>
<keyword evidence="13" id="KW-1185">Reference proteome</keyword>
<keyword evidence="7" id="KW-0326">Glycosidase</keyword>
<keyword evidence="10" id="KW-0812">Transmembrane</keyword>
<evidence type="ECO:0000256" key="1">
    <source>
        <dbReference type="ARBA" id="ARBA00012513"/>
    </source>
</evidence>
<evidence type="ECO:0000256" key="2">
    <source>
        <dbReference type="ARBA" id="ARBA00022527"/>
    </source>
</evidence>